<sequence length="264" mass="29652">MQAILYVGHGSRVQEGNEQLRAFVSKIQARFPQIPIQETAFIELEQPTIQEGIEACRKQGATHIAVIPILLLSAGHAKIDIPNEIKSAMEKHPTLIFTYSQPIGVEKIVIDILKERLLSVGVEHITGRPDSESRENKAVLLIGRGSSDPDANSDLMKISRLLWEYTPIKRVEVSYLAATEPTVDEGLERLLKEPVEEIIMLPYLLFTGVLMKSLEKKLNQVQKTTEKKLSLGMYLGFDDKLVDIVSLRVRQGLKGESEWLTLSR</sequence>
<dbReference type="InterPro" id="IPR002762">
    <property type="entry name" value="CbiX-like"/>
</dbReference>
<gene>
    <name evidence="3" type="ORF">AJ85_20160</name>
</gene>
<dbReference type="InterPro" id="IPR050963">
    <property type="entry name" value="Sirohydro_Cobaltochel/CbiX"/>
</dbReference>
<evidence type="ECO:0000256" key="2">
    <source>
        <dbReference type="ARBA" id="ARBA00023239"/>
    </source>
</evidence>
<evidence type="ECO:0000313" key="3">
    <source>
        <dbReference type="EMBL" id="THG88989.1"/>
    </source>
</evidence>
<organism evidence="3 4">
    <name type="scientific">Alkalihalobacillus alcalophilus ATCC 27647 = CGMCC 1.3604</name>
    <dbReference type="NCBI Taxonomy" id="1218173"/>
    <lineage>
        <taxon>Bacteria</taxon>
        <taxon>Bacillati</taxon>
        <taxon>Bacillota</taxon>
        <taxon>Bacilli</taxon>
        <taxon>Bacillales</taxon>
        <taxon>Bacillaceae</taxon>
        <taxon>Alkalihalobacillus</taxon>
    </lineage>
</organism>
<name>A0A4S4JZA9_ALKAL</name>
<evidence type="ECO:0008006" key="5">
    <source>
        <dbReference type="Google" id="ProtNLM"/>
    </source>
</evidence>
<dbReference type="GO" id="GO:0016829">
    <property type="term" value="F:lyase activity"/>
    <property type="evidence" value="ECO:0007669"/>
    <property type="project" value="UniProtKB-KW"/>
</dbReference>
<dbReference type="SUPFAM" id="SSF53800">
    <property type="entry name" value="Chelatase"/>
    <property type="match status" value="1"/>
</dbReference>
<keyword evidence="1" id="KW-0479">Metal-binding</keyword>
<evidence type="ECO:0000313" key="4">
    <source>
        <dbReference type="Proteomes" id="UP000297014"/>
    </source>
</evidence>
<dbReference type="PANTHER" id="PTHR33542:SF3">
    <property type="entry name" value="SIROHYDROCHLORIN FERROCHELATASE, CHLOROPLASTIC"/>
    <property type="match status" value="1"/>
</dbReference>
<evidence type="ECO:0000256" key="1">
    <source>
        <dbReference type="ARBA" id="ARBA00022723"/>
    </source>
</evidence>
<proteinExistence type="predicted"/>
<keyword evidence="2" id="KW-0456">Lyase</keyword>
<dbReference type="RefSeq" id="WP_003324341.1">
    <property type="nucleotide sequence ID" value="NZ_JALP01000278.1"/>
</dbReference>
<dbReference type="CDD" id="cd03414">
    <property type="entry name" value="CbiX_SirB_C"/>
    <property type="match status" value="1"/>
</dbReference>
<dbReference type="EMBL" id="JALP01000278">
    <property type="protein sequence ID" value="THG88989.1"/>
    <property type="molecule type" value="Genomic_DNA"/>
</dbReference>
<protein>
    <recommendedName>
        <fullName evidence="5">Sirohydrochlorin ferrochelatase</fullName>
    </recommendedName>
</protein>
<dbReference type="OrthoDB" id="9797895at2"/>
<comment type="caution">
    <text evidence="3">The sequence shown here is derived from an EMBL/GenBank/DDBJ whole genome shotgun (WGS) entry which is preliminary data.</text>
</comment>
<reference evidence="3 4" key="1">
    <citation type="submission" date="2014-01" db="EMBL/GenBank/DDBJ databases">
        <title>Draft genome sequencing of Bacillus alcalophilus CGMCC 1.3604.</title>
        <authorList>
            <person name="Yang J."/>
            <person name="Diao L."/>
            <person name="Yang S."/>
        </authorList>
    </citation>
    <scope>NUCLEOTIDE SEQUENCE [LARGE SCALE GENOMIC DNA]</scope>
    <source>
        <strain evidence="3 4">CGMCC 1.3604</strain>
    </source>
</reference>
<dbReference type="AlphaFoldDB" id="A0A4S4JZA9"/>
<dbReference type="CDD" id="cd03416">
    <property type="entry name" value="CbiX_SirB_N"/>
    <property type="match status" value="1"/>
</dbReference>
<accession>A0A4S4JZA9</accession>
<dbReference type="Pfam" id="PF01903">
    <property type="entry name" value="CbiX"/>
    <property type="match status" value="2"/>
</dbReference>
<dbReference type="PANTHER" id="PTHR33542">
    <property type="entry name" value="SIROHYDROCHLORIN FERROCHELATASE, CHLOROPLASTIC"/>
    <property type="match status" value="1"/>
</dbReference>
<dbReference type="GO" id="GO:0046872">
    <property type="term" value="F:metal ion binding"/>
    <property type="evidence" value="ECO:0007669"/>
    <property type="project" value="UniProtKB-KW"/>
</dbReference>
<dbReference type="Proteomes" id="UP000297014">
    <property type="component" value="Unassembled WGS sequence"/>
</dbReference>
<dbReference type="Gene3D" id="3.40.50.1400">
    <property type="match status" value="2"/>
</dbReference>